<accession>A0A3A9WU85</accession>
<evidence type="ECO:0000259" key="2">
    <source>
        <dbReference type="PROSITE" id="PS50995"/>
    </source>
</evidence>
<dbReference type="OrthoDB" id="9804055at2"/>
<dbReference type="SMART" id="SM00347">
    <property type="entry name" value="HTH_MARR"/>
    <property type="match status" value="1"/>
</dbReference>
<organism evidence="3 6">
    <name type="scientific">Streptomyces radicis</name>
    <dbReference type="NCBI Taxonomy" id="1750517"/>
    <lineage>
        <taxon>Bacteria</taxon>
        <taxon>Bacillati</taxon>
        <taxon>Actinomycetota</taxon>
        <taxon>Actinomycetes</taxon>
        <taxon>Kitasatosporales</taxon>
        <taxon>Streptomycetaceae</taxon>
        <taxon>Streptomyces</taxon>
    </lineage>
</organism>
<dbReference type="Proteomes" id="UP000268652">
    <property type="component" value="Unassembled WGS sequence"/>
</dbReference>
<dbReference type="SUPFAM" id="SSF46785">
    <property type="entry name" value="Winged helix' DNA-binding domain"/>
    <property type="match status" value="1"/>
</dbReference>
<proteinExistence type="predicted"/>
<dbReference type="AlphaFoldDB" id="A0A3A9WU85"/>
<protein>
    <submittedName>
        <fullName evidence="3">MarR family transcriptional regulator</fullName>
    </submittedName>
</protein>
<name>A0A3A9WU85_9ACTN</name>
<dbReference type="PROSITE" id="PS50995">
    <property type="entry name" value="HTH_MARR_2"/>
    <property type="match status" value="1"/>
</dbReference>
<evidence type="ECO:0000313" key="3">
    <source>
        <dbReference type="EMBL" id="RKN09667.1"/>
    </source>
</evidence>
<feature type="compositionally biased region" description="Acidic residues" evidence="1">
    <location>
        <begin position="7"/>
        <end position="27"/>
    </location>
</feature>
<sequence length="161" mass="17466">MPHDDDVAGAEVDEVDGADDGDDGDDDAVNTLRIGVLRLSRRMRHISGDRALSLAELSALGTLARCGPMTPGELARKEHVQPPSMTRIIALLQERGLVAMEAHPGDRRQKVVGATDEAEAMLRASRAQRNEWLAQLVGQLDEEEWAALRAAAPVLHKLAHL</sequence>
<dbReference type="InterPro" id="IPR000835">
    <property type="entry name" value="HTH_MarR-typ"/>
</dbReference>
<comment type="caution">
    <text evidence="3">The sequence shown here is derived from an EMBL/GenBank/DDBJ whole genome shotgun (WGS) entry which is preliminary data.</text>
</comment>
<reference evidence="5 6" key="1">
    <citation type="submission" date="2018-09" db="EMBL/GenBank/DDBJ databases">
        <title>Streptomyces sp. nov. DS1-2, an endophytic actinomycete isolated from roots of Dendrobium scabrilingue.</title>
        <authorList>
            <person name="Kuncharoen N."/>
            <person name="Kudo T."/>
            <person name="Ohkuma M."/>
            <person name="Yuki M."/>
            <person name="Tanasupawat S."/>
        </authorList>
    </citation>
    <scope>NUCLEOTIDE SEQUENCE [LARGE SCALE GENOMIC DNA]</scope>
    <source>
        <strain evidence="3 6">AZ1-7</strain>
        <strain evidence="4 5">DS1-2</strain>
    </source>
</reference>
<dbReference type="Pfam" id="PF01047">
    <property type="entry name" value="MarR"/>
    <property type="match status" value="1"/>
</dbReference>
<dbReference type="PRINTS" id="PR00598">
    <property type="entry name" value="HTHMARR"/>
</dbReference>
<dbReference type="Gene3D" id="1.10.10.10">
    <property type="entry name" value="Winged helix-like DNA-binding domain superfamily/Winged helix DNA-binding domain"/>
    <property type="match status" value="1"/>
</dbReference>
<dbReference type="EMBL" id="RBDY01000007">
    <property type="protein sequence ID" value="RKN23305.1"/>
    <property type="molecule type" value="Genomic_DNA"/>
</dbReference>
<dbReference type="EMBL" id="RBDX01000007">
    <property type="protein sequence ID" value="RKN09667.1"/>
    <property type="molecule type" value="Genomic_DNA"/>
</dbReference>
<evidence type="ECO:0000313" key="6">
    <source>
        <dbReference type="Proteomes" id="UP000275024"/>
    </source>
</evidence>
<dbReference type="InterPro" id="IPR052526">
    <property type="entry name" value="HTH-type_Bedaq_tolerance"/>
</dbReference>
<dbReference type="RefSeq" id="WP_120696993.1">
    <property type="nucleotide sequence ID" value="NZ_RBDX01000007.1"/>
</dbReference>
<evidence type="ECO:0000313" key="4">
    <source>
        <dbReference type="EMBL" id="RKN23305.1"/>
    </source>
</evidence>
<feature type="domain" description="HTH marR-type" evidence="2">
    <location>
        <begin position="25"/>
        <end position="157"/>
    </location>
</feature>
<feature type="region of interest" description="Disordered" evidence="1">
    <location>
        <begin position="1"/>
        <end position="27"/>
    </location>
</feature>
<dbReference type="PANTHER" id="PTHR39515">
    <property type="entry name" value="CONSERVED PROTEIN"/>
    <property type="match status" value="1"/>
</dbReference>
<dbReference type="InterPro" id="IPR036388">
    <property type="entry name" value="WH-like_DNA-bd_sf"/>
</dbReference>
<keyword evidence="5" id="KW-1185">Reference proteome</keyword>
<evidence type="ECO:0000313" key="5">
    <source>
        <dbReference type="Proteomes" id="UP000268652"/>
    </source>
</evidence>
<evidence type="ECO:0000256" key="1">
    <source>
        <dbReference type="SAM" id="MobiDB-lite"/>
    </source>
</evidence>
<dbReference type="Proteomes" id="UP000275024">
    <property type="component" value="Unassembled WGS sequence"/>
</dbReference>
<dbReference type="InterPro" id="IPR036390">
    <property type="entry name" value="WH_DNA-bd_sf"/>
</dbReference>
<dbReference type="GO" id="GO:0003700">
    <property type="term" value="F:DNA-binding transcription factor activity"/>
    <property type="evidence" value="ECO:0007669"/>
    <property type="project" value="InterPro"/>
</dbReference>
<gene>
    <name evidence="4" type="ORF">D7318_12390</name>
    <name evidence="3" type="ORF">D7319_11435</name>
</gene>
<dbReference type="PANTHER" id="PTHR39515:SF2">
    <property type="entry name" value="HTH-TYPE TRANSCRIPTIONAL REGULATOR RV0880"/>
    <property type="match status" value="1"/>
</dbReference>